<organism evidence="4 5">
    <name type="scientific">Mizuhopecten yessoensis</name>
    <name type="common">Japanese scallop</name>
    <name type="synonym">Patinopecten yessoensis</name>
    <dbReference type="NCBI Taxonomy" id="6573"/>
    <lineage>
        <taxon>Eukaryota</taxon>
        <taxon>Metazoa</taxon>
        <taxon>Spiralia</taxon>
        <taxon>Lophotrochozoa</taxon>
        <taxon>Mollusca</taxon>
        <taxon>Bivalvia</taxon>
        <taxon>Autobranchia</taxon>
        <taxon>Pteriomorphia</taxon>
        <taxon>Pectinida</taxon>
        <taxon>Pectinoidea</taxon>
        <taxon>Pectinidae</taxon>
        <taxon>Mizuhopecten</taxon>
    </lineage>
</organism>
<dbReference type="PANTHER" id="PTHR22803">
    <property type="entry name" value="MANNOSE, PHOSPHOLIPASE, LECTIN RECEPTOR RELATED"/>
    <property type="match status" value="1"/>
</dbReference>
<dbReference type="InterPro" id="IPR050111">
    <property type="entry name" value="C-type_lectin/snaclec_domain"/>
</dbReference>
<keyword evidence="5" id="KW-1185">Reference proteome</keyword>
<evidence type="ECO:0000313" key="4">
    <source>
        <dbReference type="EMBL" id="OWF51400.1"/>
    </source>
</evidence>
<feature type="chain" id="PRO_5012442605" evidence="2">
    <location>
        <begin position="21"/>
        <end position="166"/>
    </location>
</feature>
<dbReference type="Gene3D" id="3.10.100.10">
    <property type="entry name" value="Mannose-Binding Protein A, subunit A"/>
    <property type="match status" value="1"/>
</dbReference>
<dbReference type="SUPFAM" id="SSF56436">
    <property type="entry name" value="C-type lectin-like"/>
    <property type="match status" value="1"/>
</dbReference>
<dbReference type="OrthoDB" id="10050871at2759"/>
<evidence type="ECO:0000256" key="1">
    <source>
        <dbReference type="ARBA" id="ARBA00023157"/>
    </source>
</evidence>
<dbReference type="Proteomes" id="UP000242188">
    <property type="component" value="Unassembled WGS sequence"/>
</dbReference>
<feature type="domain" description="C-type lectin" evidence="3">
    <location>
        <begin position="29"/>
        <end position="148"/>
    </location>
</feature>
<dbReference type="InterPro" id="IPR016187">
    <property type="entry name" value="CTDL_fold"/>
</dbReference>
<proteinExistence type="predicted"/>
<dbReference type="InterPro" id="IPR001304">
    <property type="entry name" value="C-type_lectin-like"/>
</dbReference>
<feature type="signal peptide" evidence="2">
    <location>
        <begin position="1"/>
        <end position="20"/>
    </location>
</feature>
<evidence type="ECO:0000259" key="3">
    <source>
        <dbReference type="PROSITE" id="PS50041"/>
    </source>
</evidence>
<comment type="caution">
    <text evidence="4">The sequence shown here is derived from an EMBL/GenBank/DDBJ whole genome shotgun (WGS) entry which is preliminary data.</text>
</comment>
<dbReference type="PROSITE" id="PS00615">
    <property type="entry name" value="C_TYPE_LECTIN_1"/>
    <property type="match status" value="1"/>
</dbReference>
<dbReference type="InterPro" id="IPR016186">
    <property type="entry name" value="C-type_lectin-like/link_sf"/>
</dbReference>
<keyword evidence="2" id="KW-0732">Signal</keyword>
<dbReference type="PROSITE" id="PS50041">
    <property type="entry name" value="C_TYPE_LECTIN_2"/>
    <property type="match status" value="1"/>
</dbReference>
<sequence length="166" mass="18832">MDRWSRLLILVWVVTGLVAGDCPSGWISHRDSCYFFSNHNRNWYDAGFMCEAIHSRRVTIDSNDENDFLAGTLTHFRGAFRSVSFWTEGTSEGSSDGSYKWATSQDPVTYNNWGKNEPNATIGDCFILRLDRTWQSRDCHSEQGFVCESSNIQKNCLPTEGPTLIG</sequence>
<dbReference type="Pfam" id="PF00059">
    <property type="entry name" value="Lectin_C"/>
    <property type="match status" value="1"/>
</dbReference>
<evidence type="ECO:0000256" key="2">
    <source>
        <dbReference type="SAM" id="SignalP"/>
    </source>
</evidence>
<evidence type="ECO:0000313" key="5">
    <source>
        <dbReference type="Proteomes" id="UP000242188"/>
    </source>
</evidence>
<dbReference type="AlphaFoldDB" id="A0A210QRN9"/>
<dbReference type="CDD" id="cd00037">
    <property type="entry name" value="CLECT"/>
    <property type="match status" value="1"/>
</dbReference>
<protein>
    <submittedName>
        <fullName evidence="4">Perlucin-like protein</fullName>
    </submittedName>
</protein>
<dbReference type="EMBL" id="NEDP02002269">
    <property type="protein sequence ID" value="OWF51400.1"/>
    <property type="molecule type" value="Genomic_DNA"/>
</dbReference>
<dbReference type="InterPro" id="IPR018378">
    <property type="entry name" value="C-type_lectin_CS"/>
</dbReference>
<gene>
    <name evidence="4" type="ORF">KP79_PYT24305</name>
</gene>
<reference evidence="4 5" key="1">
    <citation type="journal article" date="2017" name="Nat. Ecol. Evol.">
        <title>Scallop genome provides insights into evolution of bilaterian karyotype and development.</title>
        <authorList>
            <person name="Wang S."/>
            <person name="Zhang J."/>
            <person name="Jiao W."/>
            <person name="Li J."/>
            <person name="Xun X."/>
            <person name="Sun Y."/>
            <person name="Guo X."/>
            <person name="Huan P."/>
            <person name="Dong B."/>
            <person name="Zhang L."/>
            <person name="Hu X."/>
            <person name="Sun X."/>
            <person name="Wang J."/>
            <person name="Zhao C."/>
            <person name="Wang Y."/>
            <person name="Wang D."/>
            <person name="Huang X."/>
            <person name="Wang R."/>
            <person name="Lv J."/>
            <person name="Li Y."/>
            <person name="Zhang Z."/>
            <person name="Liu B."/>
            <person name="Lu W."/>
            <person name="Hui Y."/>
            <person name="Liang J."/>
            <person name="Zhou Z."/>
            <person name="Hou R."/>
            <person name="Li X."/>
            <person name="Liu Y."/>
            <person name="Li H."/>
            <person name="Ning X."/>
            <person name="Lin Y."/>
            <person name="Zhao L."/>
            <person name="Xing Q."/>
            <person name="Dou J."/>
            <person name="Li Y."/>
            <person name="Mao J."/>
            <person name="Guo H."/>
            <person name="Dou H."/>
            <person name="Li T."/>
            <person name="Mu C."/>
            <person name="Jiang W."/>
            <person name="Fu Q."/>
            <person name="Fu X."/>
            <person name="Miao Y."/>
            <person name="Liu J."/>
            <person name="Yu Q."/>
            <person name="Li R."/>
            <person name="Liao H."/>
            <person name="Li X."/>
            <person name="Kong Y."/>
            <person name="Jiang Z."/>
            <person name="Chourrout D."/>
            <person name="Li R."/>
            <person name="Bao Z."/>
        </authorList>
    </citation>
    <scope>NUCLEOTIDE SEQUENCE [LARGE SCALE GENOMIC DNA]</scope>
    <source>
        <strain evidence="4 5">PY_sf001</strain>
    </source>
</reference>
<accession>A0A210QRN9</accession>
<name>A0A210QRN9_MIZYE</name>
<dbReference type="SMART" id="SM00034">
    <property type="entry name" value="CLECT"/>
    <property type="match status" value="1"/>
</dbReference>
<keyword evidence="1" id="KW-1015">Disulfide bond</keyword>